<feature type="compositionally biased region" description="Basic and acidic residues" evidence="1">
    <location>
        <begin position="11"/>
        <end position="22"/>
    </location>
</feature>
<name>A0A370GRP8_9NOCA</name>
<comment type="caution">
    <text evidence="2">The sequence shown here is derived from an EMBL/GenBank/DDBJ whole genome shotgun (WGS) entry which is preliminary data.</text>
</comment>
<accession>A0A370GRP8</accession>
<protein>
    <submittedName>
        <fullName evidence="2">EXLDI family protein</fullName>
    </submittedName>
</protein>
<evidence type="ECO:0000313" key="3">
    <source>
        <dbReference type="Proteomes" id="UP000255355"/>
    </source>
</evidence>
<evidence type="ECO:0000313" key="2">
    <source>
        <dbReference type="EMBL" id="RDI46191.1"/>
    </source>
</evidence>
<dbReference type="AlphaFoldDB" id="A0A370GRP8"/>
<dbReference type="Proteomes" id="UP000255355">
    <property type="component" value="Unassembled WGS sequence"/>
</dbReference>
<dbReference type="NCBIfam" id="TIGR04342">
    <property type="entry name" value="EXLDI"/>
    <property type="match status" value="1"/>
</dbReference>
<gene>
    <name evidence="2" type="ORF">DFR68_11292</name>
</gene>
<sequence>MDTDPQGFGEHAAHGPADEPHPADQQAGTPDRSRSGDPVRVVTEDGEFGEISLKDGPGGLRVKRFIGRYLAEARDVAKTGTEVVRVYRSRKGKFVVHRQQSDWSDLSALSELAADWRNWRSILGKGDQDWGDFTVEIVDSLDELRAVVTPKLYRRVAAAVEQPQAENLDI</sequence>
<organism evidence="2 3">
    <name type="scientific">Nocardia mexicana</name>
    <dbReference type="NCBI Taxonomy" id="279262"/>
    <lineage>
        <taxon>Bacteria</taxon>
        <taxon>Bacillati</taxon>
        <taxon>Actinomycetota</taxon>
        <taxon>Actinomycetes</taxon>
        <taxon>Mycobacteriales</taxon>
        <taxon>Nocardiaceae</taxon>
        <taxon>Nocardia</taxon>
    </lineage>
</organism>
<proteinExistence type="predicted"/>
<dbReference type="InterPro" id="IPR027580">
    <property type="entry name" value="EXLDI"/>
</dbReference>
<dbReference type="EMBL" id="QQAZ01000012">
    <property type="protein sequence ID" value="RDI46191.1"/>
    <property type="molecule type" value="Genomic_DNA"/>
</dbReference>
<keyword evidence="3" id="KW-1185">Reference proteome</keyword>
<feature type="region of interest" description="Disordered" evidence="1">
    <location>
        <begin position="1"/>
        <end position="45"/>
    </location>
</feature>
<dbReference type="RefSeq" id="WP_169814277.1">
    <property type="nucleotide sequence ID" value="NZ_QQAZ01000012.1"/>
</dbReference>
<dbReference type="STRING" id="1210089.GCA_001613165_03394"/>
<evidence type="ECO:0000256" key="1">
    <source>
        <dbReference type="SAM" id="MobiDB-lite"/>
    </source>
</evidence>
<reference evidence="2 3" key="1">
    <citation type="submission" date="2018-07" db="EMBL/GenBank/DDBJ databases">
        <title>Genomic Encyclopedia of Type Strains, Phase IV (KMG-IV): sequencing the most valuable type-strain genomes for metagenomic binning, comparative biology and taxonomic classification.</title>
        <authorList>
            <person name="Goeker M."/>
        </authorList>
    </citation>
    <scope>NUCLEOTIDE SEQUENCE [LARGE SCALE GENOMIC DNA]</scope>
    <source>
        <strain evidence="2 3">DSM 44952</strain>
    </source>
</reference>